<proteinExistence type="predicted"/>
<accession>Q24D99</accession>
<reference evidence="2" key="1">
    <citation type="journal article" date="2006" name="PLoS Biol.">
        <title>Macronuclear genome sequence of the ciliate Tetrahymena thermophila, a model eukaryote.</title>
        <authorList>
            <person name="Eisen J.A."/>
            <person name="Coyne R.S."/>
            <person name="Wu M."/>
            <person name="Wu D."/>
            <person name="Thiagarajan M."/>
            <person name="Wortman J.R."/>
            <person name="Badger J.H."/>
            <person name="Ren Q."/>
            <person name="Amedeo P."/>
            <person name="Jones K.M."/>
            <person name="Tallon L.J."/>
            <person name="Delcher A.L."/>
            <person name="Salzberg S.L."/>
            <person name="Silva J.C."/>
            <person name="Haas B.J."/>
            <person name="Majoros W.H."/>
            <person name="Farzad M."/>
            <person name="Carlton J.M."/>
            <person name="Smith R.K. Jr."/>
            <person name="Garg J."/>
            <person name="Pearlman R.E."/>
            <person name="Karrer K.M."/>
            <person name="Sun L."/>
            <person name="Manning G."/>
            <person name="Elde N.C."/>
            <person name="Turkewitz A.P."/>
            <person name="Asai D.J."/>
            <person name="Wilkes D.E."/>
            <person name="Wang Y."/>
            <person name="Cai H."/>
            <person name="Collins K."/>
            <person name="Stewart B.A."/>
            <person name="Lee S.R."/>
            <person name="Wilamowska K."/>
            <person name="Weinberg Z."/>
            <person name="Ruzzo W.L."/>
            <person name="Wloga D."/>
            <person name="Gaertig J."/>
            <person name="Frankel J."/>
            <person name="Tsao C.-C."/>
            <person name="Gorovsky M.A."/>
            <person name="Keeling P.J."/>
            <person name="Waller R.F."/>
            <person name="Patron N.J."/>
            <person name="Cherry J.M."/>
            <person name="Stover N.A."/>
            <person name="Krieger C.J."/>
            <person name="del Toro C."/>
            <person name="Ryder H.F."/>
            <person name="Williamson S.C."/>
            <person name="Barbeau R.A."/>
            <person name="Hamilton E.P."/>
            <person name="Orias E."/>
        </authorList>
    </citation>
    <scope>NUCLEOTIDE SEQUENCE [LARGE SCALE GENOMIC DNA]</scope>
    <source>
        <strain evidence="2">SB210</strain>
    </source>
</reference>
<keyword evidence="2" id="KW-1185">Reference proteome</keyword>
<dbReference type="SUPFAM" id="SSF52047">
    <property type="entry name" value="RNI-like"/>
    <property type="match status" value="1"/>
</dbReference>
<evidence type="ECO:0000313" key="1">
    <source>
        <dbReference type="EMBL" id="EAS05746.2"/>
    </source>
</evidence>
<keyword evidence="1" id="KW-0808">Transferase</keyword>
<dbReference type="Proteomes" id="UP000009168">
    <property type="component" value="Unassembled WGS sequence"/>
</dbReference>
<dbReference type="GeneID" id="7837622"/>
<dbReference type="Gene3D" id="3.80.10.10">
    <property type="entry name" value="Ribonuclease Inhibitor"/>
    <property type="match status" value="1"/>
</dbReference>
<dbReference type="InParanoid" id="Q24D99"/>
<dbReference type="KEGG" id="tet:TTHERM_01040870"/>
<name>Q24D99_TETTS</name>
<evidence type="ECO:0000313" key="2">
    <source>
        <dbReference type="Proteomes" id="UP000009168"/>
    </source>
</evidence>
<dbReference type="OrthoDB" id="1740823at2759"/>
<sequence>MQLNLKSIILTSIYFSKKFTNSSLQFHTNLKINIKCQNYSDDYIASTISSALQKCTNLTTLELNLKGQIGRKGLDNLCQALRECINLTNLTLDVELKEGYGVMEICSALSECSNISTLNLHFDLKSCYIGEVEIAFLSYALEKCPNLAQLSLSFGDVSNDDILQISNLALALSKHTNLQAFNLKIGQFHIICY</sequence>
<keyword evidence="1" id="KW-0418">Kinase</keyword>
<protein>
    <submittedName>
        <fullName evidence="1">Kinase domain protein</fullName>
    </submittedName>
</protein>
<dbReference type="EMBL" id="GG662331">
    <property type="protein sequence ID" value="EAS05746.2"/>
    <property type="molecule type" value="Genomic_DNA"/>
</dbReference>
<organism evidence="1 2">
    <name type="scientific">Tetrahymena thermophila (strain SB210)</name>
    <dbReference type="NCBI Taxonomy" id="312017"/>
    <lineage>
        <taxon>Eukaryota</taxon>
        <taxon>Sar</taxon>
        <taxon>Alveolata</taxon>
        <taxon>Ciliophora</taxon>
        <taxon>Intramacronucleata</taxon>
        <taxon>Oligohymenophorea</taxon>
        <taxon>Hymenostomatida</taxon>
        <taxon>Tetrahymenina</taxon>
        <taxon>Tetrahymenidae</taxon>
        <taxon>Tetrahymena</taxon>
    </lineage>
</organism>
<gene>
    <name evidence="1" type="ORF">TTHERM_01040870</name>
</gene>
<dbReference type="HOGENOM" id="CLU_2325435_0_0_1"/>
<dbReference type="AlphaFoldDB" id="Q24D99"/>
<dbReference type="RefSeq" id="XP_001025991.2">
    <property type="nucleotide sequence ID" value="XM_001025991.2"/>
</dbReference>
<dbReference type="GO" id="GO:0016301">
    <property type="term" value="F:kinase activity"/>
    <property type="evidence" value="ECO:0007669"/>
    <property type="project" value="UniProtKB-KW"/>
</dbReference>
<dbReference type="InterPro" id="IPR032675">
    <property type="entry name" value="LRR_dom_sf"/>
</dbReference>